<reference evidence="2" key="1">
    <citation type="submission" date="2012-08" db="EMBL/GenBank/DDBJ databases">
        <title>The Genome Sequence of Wuchereria bancrofti.</title>
        <authorList>
            <person name="Nutman T.B."/>
            <person name="Fink D.L."/>
            <person name="Russ C."/>
            <person name="Young S."/>
            <person name="Zeng Q."/>
            <person name="Koehrsen M."/>
            <person name="Alvarado L."/>
            <person name="Berlin A."/>
            <person name="Chapman S.B."/>
            <person name="Chen Z."/>
            <person name="Freedman E."/>
            <person name="Gellesch M."/>
            <person name="Goldberg J."/>
            <person name="Griggs A."/>
            <person name="Gujja S."/>
            <person name="Heilman E.R."/>
            <person name="Heiman D."/>
            <person name="Hepburn T."/>
            <person name="Howarth C."/>
            <person name="Jen D."/>
            <person name="Larson L."/>
            <person name="Lewis B."/>
            <person name="Mehta T."/>
            <person name="Park D."/>
            <person name="Pearson M."/>
            <person name="Roberts A."/>
            <person name="Saif S."/>
            <person name="Shea T."/>
            <person name="Shenoy N."/>
            <person name="Sisk P."/>
            <person name="Stolte C."/>
            <person name="Sykes S."/>
            <person name="Walk T."/>
            <person name="White J."/>
            <person name="Yandava C."/>
            <person name="Haas B."/>
            <person name="Henn M.R."/>
            <person name="Nusbaum C."/>
            <person name="Birren B."/>
        </authorList>
    </citation>
    <scope>NUCLEOTIDE SEQUENCE [LARGE SCALE GENOMIC DNA]</scope>
    <source>
        <strain evidence="2">NA</strain>
    </source>
</reference>
<gene>
    <name evidence="1" type="ORF">WUBG_00743</name>
</gene>
<proteinExistence type="predicted"/>
<accession>J9F0E4</accession>
<dbReference type="Proteomes" id="UP000004810">
    <property type="component" value="Unassembled WGS sequence"/>
</dbReference>
<evidence type="ECO:0000313" key="1">
    <source>
        <dbReference type="EMBL" id="EJW88341.1"/>
    </source>
</evidence>
<dbReference type="AlphaFoldDB" id="J9F0E4"/>
<protein>
    <submittedName>
        <fullName evidence="1">Uncharacterized protein</fullName>
    </submittedName>
</protein>
<organism evidence="1 2">
    <name type="scientific">Wuchereria bancrofti</name>
    <dbReference type="NCBI Taxonomy" id="6293"/>
    <lineage>
        <taxon>Eukaryota</taxon>
        <taxon>Metazoa</taxon>
        <taxon>Ecdysozoa</taxon>
        <taxon>Nematoda</taxon>
        <taxon>Chromadorea</taxon>
        <taxon>Rhabditida</taxon>
        <taxon>Spirurina</taxon>
        <taxon>Spiruromorpha</taxon>
        <taxon>Filarioidea</taxon>
        <taxon>Onchocercidae</taxon>
        <taxon>Wuchereria</taxon>
    </lineage>
</organism>
<dbReference type="EMBL" id="ADBV01000141">
    <property type="protein sequence ID" value="EJW88341.1"/>
    <property type="molecule type" value="Genomic_DNA"/>
</dbReference>
<comment type="caution">
    <text evidence="1">The sequence shown here is derived from an EMBL/GenBank/DDBJ whole genome shotgun (WGS) entry which is preliminary data.</text>
</comment>
<name>J9F0E4_WUCBA</name>
<evidence type="ECO:0000313" key="2">
    <source>
        <dbReference type="Proteomes" id="UP000004810"/>
    </source>
</evidence>
<sequence length="99" mass="11614">MSLPKLKQRSWTEGLLTFGVLTREICSEIQQSEMLNLSFSLSGYKITPHRLLNFKVIALYNFRTEFDEFIKNNNDVQYYRTANVLVLDFINCSSRINNL</sequence>